<evidence type="ECO:0000259" key="6">
    <source>
        <dbReference type="PROSITE" id="PS51387"/>
    </source>
</evidence>
<organism evidence="7 8">
    <name type="scientific">Paraphaeosphaeria sporulosa</name>
    <dbReference type="NCBI Taxonomy" id="1460663"/>
    <lineage>
        <taxon>Eukaryota</taxon>
        <taxon>Fungi</taxon>
        <taxon>Dikarya</taxon>
        <taxon>Ascomycota</taxon>
        <taxon>Pezizomycotina</taxon>
        <taxon>Dothideomycetes</taxon>
        <taxon>Pleosporomycetidae</taxon>
        <taxon>Pleosporales</taxon>
        <taxon>Massarineae</taxon>
        <taxon>Didymosphaeriaceae</taxon>
        <taxon>Paraphaeosphaeria</taxon>
    </lineage>
</organism>
<protein>
    <submittedName>
        <fullName evidence="7">FAD-binding domain-containing protein</fullName>
    </submittedName>
</protein>
<keyword evidence="5" id="KW-0560">Oxidoreductase</keyword>
<dbReference type="InterPro" id="IPR016169">
    <property type="entry name" value="FAD-bd_PCMH_sub2"/>
</dbReference>
<evidence type="ECO:0000313" key="7">
    <source>
        <dbReference type="EMBL" id="OAG04295.1"/>
    </source>
</evidence>
<dbReference type="InParanoid" id="A0A177C9P2"/>
<proteinExistence type="inferred from homology"/>
<comment type="cofactor">
    <cofactor evidence="1">
        <name>FAD</name>
        <dbReference type="ChEBI" id="CHEBI:57692"/>
    </cofactor>
</comment>
<dbReference type="PANTHER" id="PTHR42973:SF39">
    <property type="entry name" value="FAD-BINDING PCMH-TYPE DOMAIN-CONTAINING PROTEIN"/>
    <property type="match status" value="1"/>
</dbReference>
<dbReference type="PANTHER" id="PTHR42973">
    <property type="entry name" value="BINDING OXIDOREDUCTASE, PUTATIVE (AFU_ORTHOLOGUE AFUA_1G17690)-RELATED"/>
    <property type="match status" value="1"/>
</dbReference>
<sequence length="360" mass="38765">MGGYPSYSVNVSTVAQVQLAINFARNTGVRLLVHNTGHDYLGKSTGANALSIWTRHLNSIEFIANYAGASAHIGSAFKMGAGTQTWELLQAAHEEDVSVLTGECPTVGVAGGYIAGGGMRPLSSKYGLAVDHVLSIDVVTPDGKFFTVDEKNNTDLFWALRGGGGGAFGVVTSVTVSTLPKLKMAGLTLSITIGPNGDVSDDIFWQAIDGQMSWALTPWIVPDMSLDEFKAMTADLRVQWEKLKFNVPLNFFETDNFYEAWTTHFPDDTVGVPNLRTASRLIDDQNWVNPSLLNDTIAFVQRVINNGSSLIGYNIRAATVADAPASATVPIWRDATMFAIVGTMWDAVPEIGQIITNTVV</sequence>
<reference evidence="7 8" key="1">
    <citation type="submission" date="2016-05" db="EMBL/GenBank/DDBJ databases">
        <title>Comparative analysis of secretome profiles of manganese(II)-oxidizing ascomycete fungi.</title>
        <authorList>
            <consortium name="DOE Joint Genome Institute"/>
            <person name="Zeiner C.A."/>
            <person name="Purvine S.O."/>
            <person name="Zink E.M."/>
            <person name="Wu S."/>
            <person name="Pasa-Tolic L."/>
            <person name="Chaput D.L."/>
            <person name="Haridas S."/>
            <person name="Grigoriev I.V."/>
            <person name="Santelli C.M."/>
            <person name="Hansel C.M."/>
        </authorList>
    </citation>
    <scope>NUCLEOTIDE SEQUENCE [LARGE SCALE GENOMIC DNA]</scope>
    <source>
        <strain evidence="7 8">AP3s5-JAC2a</strain>
    </source>
</reference>
<keyword evidence="3" id="KW-0285">Flavoprotein</keyword>
<evidence type="ECO:0000256" key="5">
    <source>
        <dbReference type="ARBA" id="ARBA00023002"/>
    </source>
</evidence>
<dbReference type="InterPro" id="IPR016166">
    <property type="entry name" value="FAD-bd_PCMH"/>
</dbReference>
<dbReference type="GeneID" id="28766414"/>
<dbReference type="SUPFAM" id="SSF56176">
    <property type="entry name" value="FAD-binding/transporter-associated domain-like"/>
    <property type="match status" value="1"/>
</dbReference>
<dbReference type="RefSeq" id="XP_018034660.1">
    <property type="nucleotide sequence ID" value="XM_018182928.1"/>
</dbReference>
<dbReference type="Pfam" id="PF01565">
    <property type="entry name" value="FAD_binding_4"/>
    <property type="match status" value="1"/>
</dbReference>
<dbReference type="GO" id="GO:0071949">
    <property type="term" value="F:FAD binding"/>
    <property type="evidence" value="ECO:0007669"/>
    <property type="project" value="InterPro"/>
</dbReference>
<evidence type="ECO:0000313" key="8">
    <source>
        <dbReference type="Proteomes" id="UP000077069"/>
    </source>
</evidence>
<dbReference type="InterPro" id="IPR006094">
    <property type="entry name" value="Oxid_FAD_bind_N"/>
</dbReference>
<dbReference type="OrthoDB" id="9983560at2759"/>
<comment type="similarity">
    <text evidence="2">Belongs to the oxygen-dependent FAD-linked oxidoreductase family.</text>
</comment>
<dbReference type="InterPro" id="IPR050416">
    <property type="entry name" value="FAD-linked_Oxidoreductase"/>
</dbReference>
<dbReference type="InterPro" id="IPR036318">
    <property type="entry name" value="FAD-bd_PCMH-like_sf"/>
</dbReference>
<dbReference type="AlphaFoldDB" id="A0A177C9P2"/>
<dbReference type="PROSITE" id="PS51387">
    <property type="entry name" value="FAD_PCMH"/>
    <property type="match status" value="1"/>
</dbReference>
<evidence type="ECO:0000256" key="1">
    <source>
        <dbReference type="ARBA" id="ARBA00001974"/>
    </source>
</evidence>
<dbReference type="Gene3D" id="3.30.465.10">
    <property type="match status" value="1"/>
</dbReference>
<feature type="domain" description="FAD-binding PCMH-type" evidence="6">
    <location>
        <begin position="1"/>
        <end position="181"/>
    </location>
</feature>
<dbReference type="EMBL" id="KV441553">
    <property type="protein sequence ID" value="OAG04295.1"/>
    <property type="molecule type" value="Genomic_DNA"/>
</dbReference>
<gene>
    <name evidence="7" type="ORF">CC84DRAFT_1217770</name>
</gene>
<dbReference type="GO" id="GO:0016491">
    <property type="term" value="F:oxidoreductase activity"/>
    <property type="evidence" value="ECO:0007669"/>
    <property type="project" value="UniProtKB-KW"/>
</dbReference>
<keyword evidence="8" id="KW-1185">Reference proteome</keyword>
<evidence type="ECO:0000256" key="4">
    <source>
        <dbReference type="ARBA" id="ARBA00022827"/>
    </source>
</evidence>
<dbReference type="Proteomes" id="UP000077069">
    <property type="component" value="Unassembled WGS sequence"/>
</dbReference>
<dbReference type="STRING" id="1460663.A0A177C9P2"/>
<evidence type="ECO:0000256" key="2">
    <source>
        <dbReference type="ARBA" id="ARBA00005466"/>
    </source>
</evidence>
<accession>A0A177C9P2</accession>
<evidence type="ECO:0000256" key="3">
    <source>
        <dbReference type="ARBA" id="ARBA00022630"/>
    </source>
</evidence>
<name>A0A177C9P2_9PLEO</name>
<keyword evidence="4" id="KW-0274">FAD</keyword>